<accession>A0A7J7ZK98</accession>
<dbReference type="Proteomes" id="UP000558488">
    <property type="component" value="Unassembled WGS sequence"/>
</dbReference>
<organism evidence="1 2">
    <name type="scientific">Pipistrellus kuhlii</name>
    <name type="common">Kuhl's pipistrelle</name>
    <dbReference type="NCBI Taxonomy" id="59472"/>
    <lineage>
        <taxon>Eukaryota</taxon>
        <taxon>Metazoa</taxon>
        <taxon>Chordata</taxon>
        <taxon>Craniata</taxon>
        <taxon>Vertebrata</taxon>
        <taxon>Euteleostomi</taxon>
        <taxon>Mammalia</taxon>
        <taxon>Eutheria</taxon>
        <taxon>Laurasiatheria</taxon>
        <taxon>Chiroptera</taxon>
        <taxon>Yangochiroptera</taxon>
        <taxon>Vespertilionidae</taxon>
        <taxon>Pipistrellus</taxon>
    </lineage>
</organism>
<protein>
    <submittedName>
        <fullName evidence="1">Uncharacterized protein</fullName>
    </submittedName>
</protein>
<proteinExistence type="predicted"/>
<evidence type="ECO:0000313" key="1">
    <source>
        <dbReference type="EMBL" id="KAF6374366.1"/>
    </source>
</evidence>
<name>A0A7J7ZK98_PIPKU</name>
<reference evidence="1 2" key="1">
    <citation type="journal article" date="2020" name="Nature">
        <title>Six reference-quality genomes reveal evolution of bat adaptations.</title>
        <authorList>
            <person name="Jebb D."/>
            <person name="Huang Z."/>
            <person name="Pippel M."/>
            <person name="Hughes G.M."/>
            <person name="Lavrichenko K."/>
            <person name="Devanna P."/>
            <person name="Winkler S."/>
            <person name="Jermiin L.S."/>
            <person name="Skirmuntt E.C."/>
            <person name="Katzourakis A."/>
            <person name="Burkitt-Gray L."/>
            <person name="Ray D.A."/>
            <person name="Sullivan K.A.M."/>
            <person name="Roscito J.G."/>
            <person name="Kirilenko B.M."/>
            <person name="Davalos L.M."/>
            <person name="Corthals A.P."/>
            <person name="Power M.L."/>
            <person name="Jones G."/>
            <person name="Ransome R.D."/>
            <person name="Dechmann D.K.N."/>
            <person name="Locatelli A.G."/>
            <person name="Puechmaille S.J."/>
            <person name="Fedrigo O."/>
            <person name="Jarvis E.D."/>
            <person name="Hiller M."/>
            <person name="Vernes S.C."/>
            <person name="Myers E.W."/>
            <person name="Teeling E.C."/>
        </authorList>
    </citation>
    <scope>NUCLEOTIDE SEQUENCE [LARGE SCALE GENOMIC DNA]</scope>
    <source>
        <strain evidence="1">MPipKuh1</strain>
        <tissue evidence="1">Flight muscle</tissue>
    </source>
</reference>
<dbReference type="EMBL" id="JACAGB010000003">
    <property type="protein sequence ID" value="KAF6374366.1"/>
    <property type="molecule type" value="Genomic_DNA"/>
</dbReference>
<comment type="caution">
    <text evidence="1">The sequence shown here is derived from an EMBL/GenBank/DDBJ whole genome shotgun (WGS) entry which is preliminary data.</text>
</comment>
<keyword evidence="2" id="KW-1185">Reference proteome</keyword>
<gene>
    <name evidence="1" type="ORF">mPipKuh1_009585</name>
</gene>
<dbReference type="AlphaFoldDB" id="A0A7J7ZK98"/>
<evidence type="ECO:0000313" key="2">
    <source>
        <dbReference type="Proteomes" id="UP000558488"/>
    </source>
</evidence>
<sequence>MCTPSIISVTLSTPRTHENIELSAAKHGAVHIPTKLWCKAYPHQTLPEPLGVNIPHFGKHCAKGKPLDSIRFSLLPTGGRSYDITGICHKDIPKTLSHQSVRAKVSWSPPLLVLPWVQPSPVPPLKKLPDQPCAACPPCPGSSPARSISPSPNSFNSDFSTSIMSPAHYWGINFTLKCLGGHFSAPQTLQIVAATKCYMKQLAGMVPVFV</sequence>